<gene>
    <name evidence="1" type="ORF">PHYPA_015201</name>
</gene>
<dbReference type="Gramene" id="Pp3c11_18390V3.1">
    <property type="protein sequence ID" value="PAC:32958786.CDS.1"/>
    <property type="gene ID" value="Pp3c11_18390"/>
</dbReference>
<evidence type="ECO:0000313" key="2">
    <source>
        <dbReference type="EnsemblPlants" id="PAC:32958786.CDS.1"/>
    </source>
</evidence>
<dbReference type="InParanoid" id="A0A2K1JV85"/>
<keyword evidence="3" id="KW-1185">Reference proteome</keyword>
<dbReference type="EMBL" id="ABEU02000011">
    <property type="protein sequence ID" value="PNR45430.1"/>
    <property type="molecule type" value="Genomic_DNA"/>
</dbReference>
<protein>
    <submittedName>
        <fullName evidence="1 2">Uncharacterized protein</fullName>
    </submittedName>
</protein>
<organism evidence="1">
    <name type="scientific">Physcomitrium patens</name>
    <name type="common">Spreading-leaved earth moss</name>
    <name type="synonym">Physcomitrella patens</name>
    <dbReference type="NCBI Taxonomy" id="3218"/>
    <lineage>
        <taxon>Eukaryota</taxon>
        <taxon>Viridiplantae</taxon>
        <taxon>Streptophyta</taxon>
        <taxon>Embryophyta</taxon>
        <taxon>Bryophyta</taxon>
        <taxon>Bryophytina</taxon>
        <taxon>Bryopsida</taxon>
        <taxon>Funariidae</taxon>
        <taxon>Funariales</taxon>
        <taxon>Funariaceae</taxon>
        <taxon>Physcomitrium</taxon>
    </lineage>
</organism>
<proteinExistence type="predicted"/>
<dbReference type="EnsemblPlants" id="Pp3c11_18390V3.1">
    <property type="protein sequence ID" value="PAC:32958786.CDS.1"/>
    <property type="gene ID" value="Pp3c11_18390"/>
</dbReference>
<name>A0A2K1JV85_PHYPA</name>
<reference evidence="1 3" key="1">
    <citation type="journal article" date="2008" name="Science">
        <title>The Physcomitrella genome reveals evolutionary insights into the conquest of land by plants.</title>
        <authorList>
            <person name="Rensing S."/>
            <person name="Lang D."/>
            <person name="Zimmer A."/>
            <person name="Terry A."/>
            <person name="Salamov A."/>
            <person name="Shapiro H."/>
            <person name="Nishiyama T."/>
            <person name="Perroud P.-F."/>
            <person name="Lindquist E."/>
            <person name="Kamisugi Y."/>
            <person name="Tanahashi T."/>
            <person name="Sakakibara K."/>
            <person name="Fujita T."/>
            <person name="Oishi K."/>
            <person name="Shin-I T."/>
            <person name="Kuroki Y."/>
            <person name="Toyoda A."/>
            <person name="Suzuki Y."/>
            <person name="Hashimoto A."/>
            <person name="Yamaguchi K."/>
            <person name="Sugano A."/>
            <person name="Kohara Y."/>
            <person name="Fujiyama A."/>
            <person name="Anterola A."/>
            <person name="Aoki S."/>
            <person name="Ashton N."/>
            <person name="Barbazuk W.B."/>
            <person name="Barker E."/>
            <person name="Bennetzen J."/>
            <person name="Bezanilla M."/>
            <person name="Blankenship R."/>
            <person name="Cho S.H."/>
            <person name="Dutcher S."/>
            <person name="Estelle M."/>
            <person name="Fawcett J.A."/>
            <person name="Gundlach H."/>
            <person name="Hanada K."/>
            <person name="Heyl A."/>
            <person name="Hicks K.A."/>
            <person name="Hugh J."/>
            <person name="Lohr M."/>
            <person name="Mayer K."/>
            <person name="Melkozernov A."/>
            <person name="Murata T."/>
            <person name="Nelson D."/>
            <person name="Pils B."/>
            <person name="Prigge M."/>
            <person name="Reiss B."/>
            <person name="Renner T."/>
            <person name="Rombauts S."/>
            <person name="Rushton P."/>
            <person name="Sanderfoot A."/>
            <person name="Schween G."/>
            <person name="Shiu S.-H."/>
            <person name="Stueber K."/>
            <person name="Theodoulou F.L."/>
            <person name="Tu H."/>
            <person name="Van de Peer Y."/>
            <person name="Verrier P.J."/>
            <person name="Waters E."/>
            <person name="Wood A."/>
            <person name="Yang L."/>
            <person name="Cove D."/>
            <person name="Cuming A."/>
            <person name="Hasebe M."/>
            <person name="Lucas S."/>
            <person name="Mishler D.B."/>
            <person name="Reski R."/>
            <person name="Grigoriev I."/>
            <person name="Quatrano R.S."/>
            <person name="Boore J.L."/>
        </authorList>
    </citation>
    <scope>NUCLEOTIDE SEQUENCE [LARGE SCALE GENOMIC DNA]</scope>
    <source>
        <strain evidence="2 3">cv. Gransden 2004</strain>
    </source>
</reference>
<dbReference type="EnsemblPlants" id="Pp3c11_18390V3.2">
    <property type="protein sequence ID" value="PAC:32958787.CDS.1"/>
    <property type="gene ID" value="Pp3c11_18390"/>
</dbReference>
<dbReference type="AlphaFoldDB" id="A0A2K1JV85"/>
<reference evidence="2" key="3">
    <citation type="submission" date="2020-12" db="UniProtKB">
        <authorList>
            <consortium name="EnsemblPlants"/>
        </authorList>
    </citation>
    <scope>IDENTIFICATION</scope>
</reference>
<reference evidence="1 3" key="2">
    <citation type="journal article" date="2018" name="Plant J.">
        <title>The Physcomitrella patens chromosome-scale assembly reveals moss genome structure and evolution.</title>
        <authorList>
            <person name="Lang D."/>
            <person name="Ullrich K.K."/>
            <person name="Murat F."/>
            <person name="Fuchs J."/>
            <person name="Jenkins J."/>
            <person name="Haas F.B."/>
            <person name="Piednoel M."/>
            <person name="Gundlach H."/>
            <person name="Van Bel M."/>
            <person name="Meyberg R."/>
            <person name="Vives C."/>
            <person name="Morata J."/>
            <person name="Symeonidi A."/>
            <person name="Hiss M."/>
            <person name="Muchero W."/>
            <person name="Kamisugi Y."/>
            <person name="Saleh O."/>
            <person name="Blanc G."/>
            <person name="Decker E.L."/>
            <person name="van Gessel N."/>
            <person name="Grimwood J."/>
            <person name="Hayes R.D."/>
            <person name="Graham S.W."/>
            <person name="Gunter L.E."/>
            <person name="McDaniel S.F."/>
            <person name="Hoernstein S.N.W."/>
            <person name="Larsson A."/>
            <person name="Li F.W."/>
            <person name="Perroud P.F."/>
            <person name="Phillips J."/>
            <person name="Ranjan P."/>
            <person name="Rokshar D.S."/>
            <person name="Rothfels C.J."/>
            <person name="Schneider L."/>
            <person name="Shu S."/>
            <person name="Stevenson D.W."/>
            <person name="Thummler F."/>
            <person name="Tillich M."/>
            <person name="Villarreal Aguilar J.C."/>
            <person name="Widiez T."/>
            <person name="Wong G.K."/>
            <person name="Wymore A."/>
            <person name="Zhang Y."/>
            <person name="Zimmer A.D."/>
            <person name="Quatrano R.S."/>
            <person name="Mayer K.F.X."/>
            <person name="Goodstein D."/>
            <person name="Casacuberta J.M."/>
            <person name="Vandepoele K."/>
            <person name="Reski R."/>
            <person name="Cuming A.C."/>
            <person name="Tuskan G.A."/>
            <person name="Maumus F."/>
            <person name="Salse J."/>
            <person name="Schmutz J."/>
            <person name="Rensing S.A."/>
        </authorList>
    </citation>
    <scope>NUCLEOTIDE SEQUENCE [LARGE SCALE GENOMIC DNA]</scope>
    <source>
        <strain evidence="2 3">cv. Gransden 2004</strain>
    </source>
</reference>
<dbReference type="Proteomes" id="UP000006727">
    <property type="component" value="Chromosome 11"/>
</dbReference>
<evidence type="ECO:0000313" key="1">
    <source>
        <dbReference type="EMBL" id="PNR45430.1"/>
    </source>
</evidence>
<dbReference type="PaxDb" id="3218-PP1S80_2V6.1"/>
<dbReference type="Gramene" id="Pp3c11_18390V3.2">
    <property type="protein sequence ID" value="PAC:32958787.CDS.1"/>
    <property type="gene ID" value="Pp3c11_18390"/>
</dbReference>
<evidence type="ECO:0000313" key="3">
    <source>
        <dbReference type="Proteomes" id="UP000006727"/>
    </source>
</evidence>
<accession>A0A2K1JV85</accession>
<sequence>MGSCCGEPSRVSDWIGCGESRQDLRSVEMSCESTDAHGGSPQSAASAASAQVLKPIVAAVKGTSLASYSGKCLYILFTDINVIYVFSSCLSFHQLSYLLTGINTLC</sequence>